<protein>
    <submittedName>
        <fullName evidence="1">Uncharacterized protein</fullName>
    </submittedName>
</protein>
<dbReference type="Proteomes" id="UP000662314">
    <property type="component" value="Unassembled WGS sequence"/>
</dbReference>
<evidence type="ECO:0000313" key="2">
    <source>
        <dbReference type="Proteomes" id="UP000662314"/>
    </source>
</evidence>
<dbReference type="EMBL" id="JAECZA010000001">
    <property type="protein sequence ID" value="MBH8571483.1"/>
    <property type="molecule type" value="Genomic_DNA"/>
</dbReference>
<name>A0A8J7LD07_9NOST</name>
<evidence type="ECO:0000313" key="1">
    <source>
        <dbReference type="EMBL" id="MBH8571483.1"/>
    </source>
</evidence>
<sequence>MLNIPPPVIDYILNYLLEARSLAYLLVKKDGTLLAWGGNLAVYGITNLCQGRSVGEQVCFLEGLLPLDDIPLFLPLIKTEYNVCTDVHIFPSYEGDWVLLLDSTWDENQLSLIQQNTNDFSLIKEKLTKIQNPK</sequence>
<comment type="caution">
    <text evidence="1">The sequence shown here is derived from an EMBL/GenBank/DDBJ whole genome shotgun (WGS) entry which is preliminary data.</text>
</comment>
<gene>
    <name evidence="1" type="ORF">I8752_00250</name>
</gene>
<proteinExistence type="predicted"/>
<dbReference type="AlphaFoldDB" id="A0A8J7LD07"/>
<organism evidence="1 2">
    <name type="scientific">Dendronalium phyllosphericum CENA369</name>
    <dbReference type="NCBI Taxonomy" id="1725256"/>
    <lineage>
        <taxon>Bacteria</taxon>
        <taxon>Bacillati</taxon>
        <taxon>Cyanobacteriota</taxon>
        <taxon>Cyanophyceae</taxon>
        <taxon>Nostocales</taxon>
        <taxon>Nostocaceae</taxon>
        <taxon>Dendronalium</taxon>
        <taxon>Dendronalium phyllosphericum</taxon>
    </lineage>
</organism>
<keyword evidence="2" id="KW-1185">Reference proteome</keyword>
<accession>A0A8J7LD07</accession>
<dbReference type="RefSeq" id="WP_214430318.1">
    <property type="nucleotide sequence ID" value="NZ_CAWPUQ010000001.1"/>
</dbReference>
<reference evidence="1 2" key="1">
    <citation type="journal article" date="2021" name="Int. J. Syst. Evol. Microbiol.">
        <title>Amazonocrinis nigriterrae gen. nov., sp. nov., Atlanticothrix silvestris gen. nov., sp. nov. and Dendronalium phyllosphericum gen. nov., sp. nov., nostocacean cyanobacteria from Brazilian environments.</title>
        <authorList>
            <person name="Alvarenga D.O."/>
            <person name="Andreote A.P.D."/>
            <person name="Branco L.H.Z."/>
            <person name="Delbaje E."/>
            <person name="Cruz R.B."/>
            <person name="Varani A.M."/>
            <person name="Fiore M.F."/>
        </authorList>
    </citation>
    <scope>NUCLEOTIDE SEQUENCE [LARGE SCALE GENOMIC DNA]</scope>
    <source>
        <strain evidence="1 2">CENA369</strain>
    </source>
</reference>